<dbReference type="PANTHER" id="PTHR30037">
    <property type="entry name" value="DNA-3-METHYLADENINE GLYCOSYLASE 1"/>
    <property type="match status" value="1"/>
</dbReference>
<dbReference type="EMBL" id="JBHUMA010000007">
    <property type="protein sequence ID" value="MFD2599922.1"/>
    <property type="molecule type" value="Genomic_DNA"/>
</dbReference>
<sequence length="188" mass="21697">METSTITRCGWCGNDKLYQDYHDEEWGQVVTDDRVLFEFLVLESAQAGLSWITILRKRENYRRLFAGFDPEKIVKFTDEDVEEILKDAGIIRNRLKVRSTITNAQIFLAIQKEYGSFYKYLYSFMPNNEPIINHFTSLSEVPAATPISDAIAKDLKKRGVKFFGTTICYAYMQAVGMVNDHVTSCSFR</sequence>
<dbReference type="PANTHER" id="PTHR30037:SF4">
    <property type="entry name" value="DNA-3-METHYLADENINE GLYCOSYLASE I"/>
    <property type="match status" value="1"/>
</dbReference>
<dbReference type="InterPro" id="IPR052891">
    <property type="entry name" value="DNA-3mA_glycosylase"/>
</dbReference>
<reference evidence="2" key="1">
    <citation type="journal article" date="2019" name="Int. J. Syst. Evol. Microbiol.">
        <title>The Global Catalogue of Microorganisms (GCM) 10K type strain sequencing project: providing services to taxonomists for standard genome sequencing and annotation.</title>
        <authorList>
            <consortium name="The Broad Institute Genomics Platform"/>
            <consortium name="The Broad Institute Genome Sequencing Center for Infectious Disease"/>
            <person name="Wu L."/>
            <person name="Ma J."/>
        </authorList>
    </citation>
    <scope>NUCLEOTIDE SEQUENCE [LARGE SCALE GENOMIC DNA]</scope>
    <source>
        <strain evidence="2">KCTC 42248</strain>
    </source>
</reference>
<dbReference type="Pfam" id="PF03352">
    <property type="entry name" value="Adenine_glyco"/>
    <property type="match status" value="1"/>
</dbReference>
<dbReference type="InterPro" id="IPR005019">
    <property type="entry name" value="Adenine_glyco"/>
</dbReference>
<organism evidence="1 2">
    <name type="scientific">Sphingobacterium corticis</name>
    <dbReference type="NCBI Taxonomy" id="1812823"/>
    <lineage>
        <taxon>Bacteria</taxon>
        <taxon>Pseudomonadati</taxon>
        <taxon>Bacteroidota</taxon>
        <taxon>Sphingobacteriia</taxon>
        <taxon>Sphingobacteriales</taxon>
        <taxon>Sphingobacteriaceae</taxon>
        <taxon>Sphingobacterium</taxon>
    </lineage>
</organism>
<dbReference type="InterPro" id="IPR011257">
    <property type="entry name" value="DNA_glycosylase"/>
</dbReference>
<dbReference type="SUPFAM" id="SSF48150">
    <property type="entry name" value="DNA-glycosylase"/>
    <property type="match status" value="1"/>
</dbReference>
<dbReference type="Proteomes" id="UP001597393">
    <property type="component" value="Unassembled WGS sequence"/>
</dbReference>
<name>A0ABW5NLM0_9SPHI</name>
<protein>
    <submittedName>
        <fullName evidence="1">DNA-3-methyladenine glycosylase I</fullName>
    </submittedName>
</protein>
<dbReference type="NCBIfam" id="TIGR00624">
    <property type="entry name" value="tag"/>
    <property type="match status" value="1"/>
</dbReference>
<dbReference type="InterPro" id="IPR004597">
    <property type="entry name" value="Tag"/>
</dbReference>
<evidence type="ECO:0000313" key="2">
    <source>
        <dbReference type="Proteomes" id="UP001597393"/>
    </source>
</evidence>
<gene>
    <name evidence="1" type="ORF">ACFSQ3_13270</name>
</gene>
<evidence type="ECO:0000313" key="1">
    <source>
        <dbReference type="EMBL" id="MFD2599922.1"/>
    </source>
</evidence>
<keyword evidence="2" id="KW-1185">Reference proteome</keyword>
<proteinExistence type="predicted"/>
<accession>A0ABW5NLM0</accession>
<comment type="caution">
    <text evidence="1">The sequence shown here is derived from an EMBL/GenBank/DDBJ whole genome shotgun (WGS) entry which is preliminary data.</text>
</comment>
<dbReference type="Gene3D" id="1.10.340.30">
    <property type="entry name" value="Hypothetical protein, domain 2"/>
    <property type="match status" value="1"/>
</dbReference>
<dbReference type="RefSeq" id="WP_380870063.1">
    <property type="nucleotide sequence ID" value="NZ_JBHUMA010000007.1"/>
</dbReference>